<dbReference type="PANTHER" id="PTHR24410">
    <property type="entry name" value="HL07962P-RELATED"/>
    <property type="match status" value="1"/>
</dbReference>
<dbReference type="InterPro" id="IPR000210">
    <property type="entry name" value="BTB/POZ_dom"/>
</dbReference>
<dbReference type="SUPFAM" id="SSF54695">
    <property type="entry name" value="POZ domain"/>
    <property type="match status" value="1"/>
</dbReference>
<dbReference type="Proteomes" id="UP000615446">
    <property type="component" value="Unassembled WGS sequence"/>
</dbReference>
<evidence type="ECO:0000313" key="4">
    <source>
        <dbReference type="Proteomes" id="UP000615446"/>
    </source>
</evidence>
<dbReference type="InterPro" id="IPR011705">
    <property type="entry name" value="BACK"/>
</dbReference>
<dbReference type="CDD" id="cd18186">
    <property type="entry name" value="BTB_POZ_ZBTB_KLHL-like"/>
    <property type="match status" value="1"/>
</dbReference>
<dbReference type="PROSITE" id="PS51886">
    <property type="entry name" value="TLDC"/>
    <property type="match status" value="1"/>
</dbReference>
<name>A0A8H3L4S9_9GLOM</name>
<evidence type="ECO:0000313" key="3">
    <source>
        <dbReference type="EMBL" id="GES81818.1"/>
    </source>
</evidence>
<proteinExistence type="predicted"/>
<feature type="domain" description="BTB" evidence="1">
    <location>
        <begin position="23"/>
        <end position="96"/>
    </location>
</feature>
<organism evidence="3 4">
    <name type="scientific">Rhizophagus clarus</name>
    <dbReference type="NCBI Taxonomy" id="94130"/>
    <lineage>
        <taxon>Eukaryota</taxon>
        <taxon>Fungi</taxon>
        <taxon>Fungi incertae sedis</taxon>
        <taxon>Mucoromycota</taxon>
        <taxon>Glomeromycotina</taxon>
        <taxon>Glomeromycetes</taxon>
        <taxon>Glomerales</taxon>
        <taxon>Glomeraceae</taxon>
        <taxon>Rhizophagus</taxon>
    </lineage>
</organism>
<reference evidence="3" key="1">
    <citation type="submission" date="2019-10" db="EMBL/GenBank/DDBJ databases">
        <title>Conservation and host-specific expression of non-tandemly repeated heterogenous ribosome RNA gene in arbuscular mycorrhizal fungi.</title>
        <authorList>
            <person name="Maeda T."/>
            <person name="Kobayashi Y."/>
            <person name="Nakagawa T."/>
            <person name="Ezawa T."/>
            <person name="Yamaguchi K."/>
            <person name="Bino T."/>
            <person name="Nishimoto Y."/>
            <person name="Shigenobu S."/>
            <person name="Kawaguchi M."/>
        </authorList>
    </citation>
    <scope>NUCLEOTIDE SEQUENCE</scope>
    <source>
        <strain evidence="3">HR1</strain>
    </source>
</reference>
<sequence>MIFEFFPELSQNFSQLLDDVSDYDVNINVGENPTTKEFYAHSNVLRARSPYFKKAFSQNLAIKENNIYTFTKPNISPIVFEIIIRYMYTGIIDLRKHVGSDILELLVASDELLTEELINYVQKYLIENQTEWLQDNFVKVLNTTYQLEGCKQLQDYCLESICEDPEPFFNSSLFPTLEKNILLELLKRDDLLIDEIELWNYLIKWGIVQTSELREKNSNDLSKWNEKDFLNLKNTLNPLISHIRFFDIPSKDFHSKIWPFKTVLPVALFEDIVSFHLADNKIEKNMVSPRQRKIDIDSMIIKPKHVSIFINWIQKKDVNARILKDNYNFNLIHRGSRDGFDINTMINKCNGQKACILVIKIKENGIIIGGYNPLGWNYRPYNNKNRYGRRYGGYGGRYGGGYRRRYGRPYGIYGSLNNSQGYWVQTTESFIFSLDDGKDSKKVKISRVINNNYAIYESNNSLNFGNSDLVINGNSGTCKQSNYESSILDVNSFSIEEMEIFKYFKL</sequence>
<dbReference type="InterPro" id="IPR051481">
    <property type="entry name" value="BTB-POZ/Galectin-3-binding"/>
</dbReference>
<accession>A0A8H3L4S9</accession>
<dbReference type="Gene3D" id="3.30.710.10">
    <property type="entry name" value="Potassium Channel Kv1.1, Chain A"/>
    <property type="match status" value="1"/>
</dbReference>
<dbReference type="EMBL" id="BLAL01000058">
    <property type="protein sequence ID" value="GES81818.1"/>
    <property type="molecule type" value="Genomic_DNA"/>
</dbReference>
<dbReference type="Gene3D" id="1.25.40.420">
    <property type="match status" value="1"/>
</dbReference>
<evidence type="ECO:0000259" key="2">
    <source>
        <dbReference type="PROSITE" id="PS51886"/>
    </source>
</evidence>
<dbReference type="Pfam" id="PF07534">
    <property type="entry name" value="TLD"/>
    <property type="match status" value="2"/>
</dbReference>
<feature type="domain" description="TLDc" evidence="2">
    <location>
        <begin position="299"/>
        <end position="504"/>
    </location>
</feature>
<dbReference type="InterPro" id="IPR011333">
    <property type="entry name" value="SKP1/BTB/POZ_sf"/>
</dbReference>
<dbReference type="SMART" id="SM00225">
    <property type="entry name" value="BTB"/>
    <property type="match status" value="1"/>
</dbReference>
<dbReference type="Pfam" id="PF00651">
    <property type="entry name" value="BTB"/>
    <property type="match status" value="1"/>
</dbReference>
<protein>
    <submittedName>
        <fullName evidence="3">BTB/POZ protein</fullName>
    </submittedName>
</protein>
<gene>
    <name evidence="3" type="ORF">RCL2_000905900</name>
</gene>
<evidence type="ECO:0000259" key="1">
    <source>
        <dbReference type="PROSITE" id="PS50097"/>
    </source>
</evidence>
<dbReference type="InterPro" id="IPR006571">
    <property type="entry name" value="TLDc_dom"/>
</dbReference>
<dbReference type="AlphaFoldDB" id="A0A8H3L4S9"/>
<dbReference type="Pfam" id="PF07707">
    <property type="entry name" value="BACK"/>
    <property type="match status" value="1"/>
</dbReference>
<comment type="caution">
    <text evidence="3">The sequence shown here is derived from an EMBL/GenBank/DDBJ whole genome shotgun (WGS) entry which is preliminary data.</text>
</comment>
<dbReference type="PANTHER" id="PTHR24410:SF23">
    <property type="entry name" value="BTB DOMAIN-CONTAINING PROTEIN-RELATED"/>
    <property type="match status" value="1"/>
</dbReference>
<dbReference type="PROSITE" id="PS50097">
    <property type="entry name" value="BTB"/>
    <property type="match status" value="1"/>
</dbReference>
<dbReference type="OrthoDB" id="1022638at2759"/>